<evidence type="ECO:0000259" key="2">
    <source>
        <dbReference type="Pfam" id="PF15377"/>
    </source>
</evidence>
<dbReference type="RefSeq" id="XP_033396429.1">
    <property type="nucleotide sequence ID" value="XM_033546295.1"/>
</dbReference>
<evidence type="ECO:0000256" key="1">
    <source>
        <dbReference type="SAM" id="MobiDB-lite"/>
    </source>
</evidence>
<dbReference type="Proteomes" id="UP000799438">
    <property type="component" value="Unassembled WGS sequence"/>
</dbReference>
<dbReference type="Pfam" id="PF15377">
    <property type="entry name" value="DUF4604"/>
    <property type="match status" value="1"/>
</dbReference>
<dbReference type="GeneID" id="54303801"/>
<gene>
    <name evidence="3" type="ORF">K452DRAFT_359737</name>
</gene>
<keyword evidence="4" id="KW-1185">Reference proteome</keyword>
<evidence type="ECO:0000313" key="4">
    <source>
        <dbReference type="Proteomes" id="UP000799438"/>
    </source>
</evidence>
<feature type="region of interest" description="Disordered" evidence="1">
    <location>
        <begin position="22"/>
        <end position="164"/>
    </location>
</feature>
<accession>A0A6A6B9K7</accession>
<feature type="compositionally biased region" description="Basic residues" evidence="1">
    <location>
        <begin position="142"/>
        <end position="155"/>
    </location>
</feature>
<reference evidence="3" key="1">
    <citation type="journal article" date="2020" name="Stud. Mycol.">
        <title>101 Dothideomycetes genomes: a test case for predicting lifestyles and emergence of pathogens.</title>
        <authorList>
            <person name="Haridas S."/>
            <person name="Albert R."/>
            <person name="Binder M."/>
            <person name="Bloem J."/>
            <person name="Labutti K."/>
            <person name="Salamov A."/>
            <person name="Andreopoulos B."/>
            <person name="Baker S."/>
            <person name="Barry K."/>
            <person name="Bills G."/>
            <person name="Bluhm B."/>
            <person name="Cannon C."/>
            <person name="Castanera R."/>
            <person name="Culley D."/>
            <person name="Daum C."/>
            <person name="Ezra D."/>
            <person name="Gonzalez J."/>
            <person name="Henrissat B."/>
            <person name="Kuo A."/>
            <person name="Liang C."/>
            <person name="Lipzen A."/>
            <person name="Lutzoni F."/>
            <person name="Magnuson J."/>
            <person name="Mondo S."/>
            <person name="Nolan M."/>
            <person name="Ohm R."/>
            <person name="Pangilinan J."/>
            <person name="Park H.-J."/>
            <person name="Ramirez L."/>
            <person name="Alfaro M."/>
            <person name="Sun H."/>
            <person name="Tritt A."/>
            <person name="Yoshinaga Y."/>
            <person name="Zwiers L.-H."/>
            <person name="Turgeon B."/>
            <person name="Goodwin S."/>
            <person name="Spatafora J."/>
            <person name="Crous P."/>
            <person name="Grigoriev I."/>
        </authorList>
    </citation>
    <scope>NUCLEOTIDE SEQUENCE</scope>
    <source>
        <strain evidence="3">CBS 121167</strain>
    </source>
</reference>
<proteinExistence type="predicted"/>
<dbReference type="OrthoDB" id="5388322at2759"/>
<dbReference type="AlphaFoldDB" id="A0A6A6B9K7"/>
<feature type="domain" description="DUF4604" evidence="2">
    <location>
        <begin position="6"/>
        <end position="164"/>
    </location>
</feature>
<organism evidence="3 4">
    <name type="scientific">Aplosporella prunicola CBS 121167</name>
    <dbReference type="NCBI Taxonomy" id="1176127"/>
    <lineage>
        <taxon>Eukaryota</taxon>
        <taxon>Fungi</taxon>
        <taxon>Dikarya</taxon>
        <taxon>Ascomycota</taxon>
        <taxon>Pezizomycotina</taxon>
        <taxon>Dothideomycetes</taxon>
        <taxon>Dothideomycetes incertae sedis</taxon>
        <taxon>Botryosphaeriales</taxon>
        <taxon>Aplosporellaceae</taxon>
        <taxon>Aplosporella</taxon>
    </lineage>
</organism>
<protein>
    <recommendedName>
        <fullName evidence="2">DUF4604 domain-containing protein</fullName>
    </recommendedName>
</protein>
<dbReference type="InterPro" id="IPR027911">
    <property type="entry name" value="DUF4604"/>
</dbReference>
<dbReference type="EMBL" id="ML995489">
    <property type="protein sequence ID" value="KAF2140716.1"/>
    <property type="molecule type" value="Genomic_DNA"/>
</dbReference>
<name>A0A6A6B9K7_9PEZI</name>
<sequence>MAFNAKNLNYEKKEPAFLRRIKGNLSEGRDPDRQEYSIARPKKAKQDDEDDAPTYVVEESNDTLTKAEYEALVNGKSTPDAANGEEKKDSENPENDEAAKADSKTTKSKQPTASIGAASKKRKAVKVGGDADDEEEEELSKKKPQPKKAKKKAKAVKLSFADEE</sequence>
<evidence type="ECO:0000313" key="3">
    <source>
        <dbReference type="EMBL" id="KAF2140716.1"/>
    </source>
</evidence>
<feature type="compositionally biased region" description="Basic and acidic residues" evidence="1">
    <location>
        <begin position="84"/>
        <end position="105"/>
    </location>
</feature>